<dbReference type="PANTHER" id="PTHR24567:SF28">
    <property type="entry name" value="LISTERIOLYSIN REGULATORY PROTEIN"/>
    <property type="match status" value="1"/>
</dbReference>
<dbReference type="InterPro" id="IPR012318">
    <property type="entry name" value="HTH_CRP"/>
</dbReference>
<dbReference type="EMBL" id="CP155571">
    <property type="protein sequence ID" value="XFO73465.1"/>
    <property type="molecule type" value="Genomic_DNA"/>
</dbReference>
<evidence type="ECO:0000256" key="2">
    <source>
        <dbReference type="ARBA" id="ARBA00023125"/>
    </source>
</evidence>
<dbReference type="InterPro" id="IPR050397">
    <property type="entry name" value="Env_Response_Regulators"/>
</dbReference>
<protein>
    <recommendedName>
        <fullName evidence="8">cAMP receptor protein</fullName>
    </recommendedName>
</protein>
<reference evidence="6" key="1">
    <citation type="submission" date="2024-05" db="EMBL/GenBank/DDBJ databases">
        <title>Isolation and characterization of Sporomusa carbonis sp. nov., a carboxydotrophic hydrogenogen in the genus of Sporomusa isolated from a charcoal burning pile.</title>
        <authorList>
            <person name="Boeer T."/>
            <person name="Rosenbaum F."/>
            <person name="Eysell L."/>
            <person name="Mueller V."/>
            <person name="Daniel R."/>
            <person name="Poehlein A."/>
        </authorList>
    </citation>
    <scope>NUCLEOTIDE SEQUENCE [LARGE SCALE GENOMIC DNA]</scope>
    <source>
        <strain evidence="6">DSM 3132</strain>
    </source>
</reference>
<evidence type="ECO:0000313" key="7">
    <source>
        <dbReference type="Proteomes" id="UP000216052"/>
    </source>
</evidence>
<name>A0ABZ3J5V0_SPOA4</name>
<dbReference type="Pfam" id="PF00027">
    <property type="entry name" value="cNMP_binding"/>
    <property type="match status" value="1"/>
</dbReference>
<evidence type="ECO:0000313" key="6">
    <source>
        <dbReference type="EMBL" id="XFO73465.1"/>
    </source>
</evidence>
<dbReference type="SUPFAM" id="SSF51206">
    <property type="entry name" value="cAMP-binding domain-like"/>
    <property type="match status" value="1"/>
</dbReference>
<keyword evidence="7" id="KW-1185">Reference proteome</keyword>
<feature type="domain" description="Cyclic nucleotide-binding" evidence="4">
    <location>
        <begin position="34"/>
        <end position="155"/>
    </location>
</feature>
<dbReference type="Pfam" id="PF13545">
    <property type="entry name" value="HTH_Crp_2"/>
    <property type="match status" value="1"/>
</dbReference>
<dbReference type="Proteomes" id="UP000216052">
    <property type="component" value="Chromosome"/>
</dbReference>
<evidence type="ECO:0008006" key="8">
    <source>
        <dbReference type="Google" id="ProtNLM"/>
    </source>
</evidence>
<evidence type="ECO:0000259" key="4">
    <source>
        <dbReference type="PROSITE" id="PS50042"/>
    </source>
</evidence>
<dbReference type="CDD" id="cd00038">
    <property type="entry name" value="CAP_ED"/>
    <property type="match status" value="1"/>
</dbReference>
<dbReference type="SMART" id="SM00100">
    <property type="entry name" value="cNMP"/>
    <property type="match status" value="1"/>
</dbReference>
<gene>
    <name evidence="6" type="ORF">SPACI_035640</name>
</gene>
<dbReference type="PANTHER" id="PTHR24567">
    <property type="entry name" value="CRP FAMILY TRANSCRIPTIONAL REGULATORY PROTEIN"/>
    <property type="match status" value="1"/>
</dbReference>
<dbReference type="InterPro" id="IPR036390">
    <property type="entry name" value="WH_DNA-bd_sf"/>
</dbReference>
<dbReference type="SMART" id="SM00419">
    <property type="entry name" value="HTH_CRP"/>
    <property type="match status" value="1"/>
</dbReference>
<dbReference type="PROSITE" id="PS51063">
    <property type="entry name" value="HTH_CRP_2"/>
    <property type="match status" value="1"/>
</dbReference>
<sequence length="246" mass="28173">MLFSWIGTLCIYYFLIKDEVMGKGKYLCLHDTPVFFGIDMVSFRLFCHAMRKYLKKKGEYLFRQGDPADTIYFLKDGSFKLVSVTQQGEEMITQIVGPGEVIGEAALFKEDIVLANSAIALEEAKICCLDRQAFENVIESHPELAIQIIRNLGKRLHDTWERFAEFSTQTTQEKIVSLFIRLAREYGQSCNEGTLIKLYLTQQEIAASIGASRVMVSRVLQQLIESDYICKNQGYYVLKRKCVVDL</sequence>
<keyword evidence="1" id="KW-0805">Transcription regulation</keyword>
<dbReference type="InterPro" id="IPR014710">
    <property type="entry name" value="RmlC-like_jellyroll"/>
</dbReference>
<evidence type="ECO:0000256" key="3">
    <source>
        <dbReference type="ARBA" id="ARBA00023163"/>
    </source>
</evidence>
<dbReference type="InterPro" id="IPR018490">
    <property type="entry name" value="cNMP-bd_dom_sf"/>
</dbReference>
<dbReference type="SUPFAM" id="SSF46785">
    <property type="entry name" value="Winged helix' DNA-binding domain"/>
    <property type="match status" value="1"/>
</dbReference>
<organism evidence="6 7">
    <name type="scientific">Sporomusa acidovorans (strain ATCC 49682 / DSM 3132 / Mol)</name>
    <dbReference type="NCBI Taxonomy" id="1123286"/>
    <lineage>
        <taxon>Bacteria</taxon>
        <taxon>Bacillati</taxon>
        <taxon>Bacillota</taxon>
        <taxon>Negativicutes</taxon>
        <taxon>Selenomonadales</taxon>
        <taxon>Sporomusaceae</taxon>
        <taxon>Sporomusa</taxon>
    </lineage>
</organism>
<keyword evidence="2" id="KW-0238">DNA-binding</keyword>
<accession>A0ABZ3J5V0</accession>
<proteinExistence type="predicted"/>
<dbReference type="PROSITE" id="PS50042">
    <property type="entry name" value="CNMP_BINDING_3"/>
    <property type="match status" value="1"/>
</dbReference>
<dbReference type="Gene3D" id="2.60.120.10">
    <property type="entry name" value="Jelly Rolls"/>
    <property type="match status" value="1"/>
</dbReference>
<evidence type="ECO:0000259" key="5">
    <source>
        <dbReference type="PROSITE" id="PS51063"/>
    </source>
</evidence>
<dbReference type="InterPro" id="IPR000595">
    <property type="entry name" value="cNMP-bd_dom"/>
</dbReference>
<evidence type="ECO:0000256" key="1">
    <source>
        <dbReference type="ARBA" id="ARBA00023015"/>
    </source>
</evidence>
<keyword evidence="3" id="KW-0804">Transcription</keyword>
<feature type="domain" description="HTH crp-type" evidence="5">
    <location>
        <begin position="169"/>
        <end position="241"/>
    </location>
</feature>